<dbReference type="PANTHER" id="PTHR44591">
    <property type="entry name" value="STRESS RESPONSE REGULATOR PROTEIN 1"/>
    <property type="match status" value="1"/>
</dbReference>
<evidence type="ECO:0000259" key="3">
    <source>
        <dbReference type="PROSITE" id="PS50110"/>
    </source>
</evidence>
<name>A0AAP2RE50_9EURY</name>
<evidence type="ECO:0000256" key="1">
    <source>
        <dbReference type="ARBA" id="ARBA00022553"/>
    </source>
</evidence>
<gene>
    <name evidence="4" type="ORF">CUJ83_10825</name>
</gene>
<dbReference type="EMBL" id="PGCK01000009">
    <property type="protein sequence ID" value="MCD1295492.1"/>
    <property type="molecule type" value="Genomic_DNA"/>
</dbReference>
<dbReference type="AlphaFoldDB" id="A0AAP2RE50"/>
<accession>A0AAP2RE50</accession>
<reference evidence="4 5" key="1">
    <citation type="submission" date="2017-11" db="EMBL/GenBank/DDBJ databases">
        <title>Isolation and Characterization of Family Methanocellaceae Species from Potential Methane Hydrate Area Offshore Southwestern Taiwan.</title>
        <authorList>
            <person name="Zhang W.-L."/>
            <person name="Chen W.-C."/>
            <person name="Lai M.-C."/>
            <person name="Chen S.-C."/>
        </authorList>
    </citation>
    <scope>NUCLEOTIDE SEQUENCE [LARGE SCALE GENOMIC DNA]</scope>
    <source>
        <strain evidence="4 5">CWC-04</strain>
    </source>
</reference>
<dbReference type="InterPro" id="IPR011006">
    <property type="entry name" value="CheY-like_superfamily"/>
</dbReference>
<keyword evidence="5" id="KW-1185">Reference proteome</keyword>
<comment type="caution">
    <text evidence="4">The sequence shown here is derived from an EMBL/GenBank/DDBJ whole genome shotgun (WGS) entry which is preliminary data.</text>
</comment>
<dbReference type="RefSeq" id="WP_230742347.1">
    <property type="nucleotide sequence ID" value="NZ_PGCK01000009.1"/>
</dbReference>
<protein>
    <submittedName>
        <fullName evidence="4">Response regulator</fullName>
    </submittedName>
</protein>
<keyword evidence="1 2" id="KW-0597">Phosphoprotein</keyword>
<dbReference type="PANTHER" id="PTHR44591:SF3">
    <property type="entry name" value="RESPONSE REGULATORY DOMAIN-CONTAINING PROTEIN"/>
    <property type="match status" value="1"/>
</dbReference>
<evidence type="ECO:0000313" key="5">
    <source>
        <dbReference type="Proteomes" id="UP001320159"/>
    </source>
</evidence>
<sequence>MRSILLVDDNIELVSLYKRVLVMMGGYTIAGIAHRGDDAIKLYREMKVKPDLIIMDVNMPGIDGISAADEILRYGGCKTKILFATSDYIYNKDLPPELSGSCIIQKPFSISEFLQAVKMCIMEKPETEIIAL</sequence>
<dbReference type="InterPro" id="IPR050595">
    <property type="entry name" value="Bact_response_regulator"/>
</dbReference>
<dbReference type="Gene3D" id="3.40.50.2300">
    <property type="match status" value="1"/>
</dbReference>
<evidence type="ECO:0000256" key="2">
    <source>
        <dbReference type="PROSITE-ProRule" id="PRU00169"/>
    </source>
</evidence>
<proteinExistence type="predicted"/>
<organism evidence="4 5">
    <name type="scientific">Methanooceanicella nereidis</name>
    <dbReference type="NCBI Taxonomy" id="2052831"/>
    <lineage>
        <taxon>Archaea</taxon>
        <taxon>Methanobacteriati</taxon>
        <taxon>Methanobacteriota</taxon>
        <taxon>Stenosarchaea group</taxon>
        <taxon>Methanomicrobia</taxon>
        <taxon>Methanocellales</taxon>
        <taxon>Methanocellaceae</taxon>
        <taxon>Methanooceanicella</taxon>
    </lineage>
</organism>
<dbReference type="Pfam" id="PF00072">
    <property type="entry name" value="Response_reg"/>
    <property type="match status" value="1"/>
</dbReference>
<dbReference type="SMART" id="SM00448">
    <property type="entry name" value="REC"/>
    <property type="match status" value="1"/>
</dbReference>
<dbReference type="Proteomes" id="UP001320159">
    <property type="component" value="Unassembled WGS sequence"/>
</dbReference>
<dbReference type="GO" id="GO:0000160">
    <property type="term" value="P:phosphorelay signal transduction system"/>
    <property type="evidence" value="ECO:0007669"/>
    <property type="project" value="InterPro"/>
</dbReference>
<dbReference type="PROSITE" id="PS50110">
    <property type="entry name" value="RESPONSE_REGULATORY"/>
    <property type="match status" value="1"/>
</dbReference>
<feature type="domain" description="Response regulatory" evidence="3">
    <location>
        <begin position="3"/>
        <end position="121"/>
    </location>
</feature>
<feature type="modified residue" description="4-aspartylphosphate" evidence="2">
    <location>
        <position position="56"/>
    </location>
</feature>
<dbReference type="InterPro" id="IPR001789">
    <property type="entry name" value="Sig_transdc_resp-reg_receiver"/>
</dbReference>
<dbReference type="SUPFAM" id="SSF52172">
    <property type="entry name" value="CheY-like"/>
    <property type="match status" value="1"/>
</dbReference>
<evidence type="ECO:0000313" key="4">
    <source>
        <dbReference type="EMBL" id="MCD1295492.1"/>
    </source>
</evidence>